<dbReference type="PANTHER" id="PTHR43320:SF2">
    <property type="entry name" value="2-DEHYDRO-3-DEOXYGLUCONOKINASE_2-DEHYDRO-3-DEOXYGALACTONOKINASE"/>
    <property type="match status" value="1"/>
</dbReference>
<evidence type="ECO:0000313" key="6">
    <source>
        <dbReference type="Proteomes" id="UP000546464"/>
    </source>
</evidence>
<keyword evidence="6" id="KW-1185">Reference proteome</keyword>
<sequence>MKTVVCFGEIMGRLAPEQFYRFSQACPGKLDLTFAGAEANVAASISLLGGRSAFVSALPRHAIADACLRTLRGLGVGVEHVLRTDEGRLGLYFVETGANQRPSNVIYDRGYSSVSLTPGSSYAWEDILTGAGWLHISGITPALSAQAAEAARFAAQQASSAGLTVSCDLNFRKKLWQWEPGCPARELAEKTMRSILPYVDVLIGNEEDAANVLCIHAADTDVESGEVAADKYPQVAAAIAAEFTNIKKIAITLRESISASHNNWGAMLYDTASQRASFSPVRDGAYRPYEIRDIVDRVGGGDSFAAGLVYALHSGDFPEDADAIAFAVAASCLAHSIKGDFNYTTRSEVEALMKGNGSGRVVR</sequence>
<dbReference type="CDD" id="cd01166">
    <property type="entry name" value="KdgK"/>
    <property type="match status" value="1"/>
</dbReference>
<dbReference type="Gene3D" id="3.40.1190.20">
    <property type="match status" value="1"/>
</dbReference>
<reference evidence="5 6" key="1">
    <citation type="submission" date="2020-07" db="EMBL/GenBank/DDBJ databases">
        <authorList>
            <person name="Feng X."/>
        </authorList>
    </citation>
    <scope>NUCLEOTIDE SEQUENCE [LARGE SCALE GENOMIC DNA]</scope>
    <source>
        <strain evidence="5 6">JCM31066</strain>
    </source>
</reference>
<gene>
    <name evidence="5" type="ORF">H5P28_07315</name>
</gene>
<dbReference type="GO" id="GO:0016301">
    <property type="term" value="F:kinase activity"/>
    <property type="evidence" value="ECO:0007669"/>
    <property type="project" value="UniProtKB-KW"/>
</dbReference>
<evidence type="ECO:0000259" key="4">
    <source>
        <dbReference type="Pfam" id="PF00294"/>
    </source>
</evidence>
<keyword evidence="3 5" id="KW-0418">Kinase</keyword>
<evidence type="ECO:0000313" key="5">
    <source>
        <dbReference type="EMBL" id="MBC2594069.1"/>
    </source>
</evidence>
<name>A0A842HCZ6_9BACT</name>
<accession>A0A842HCZ6</accession>
<dbReference type="InterPro" id="IPR011611">
    <property type="entry name" value="PfkB_dom"/>
</dbReference>
<keyword evidence="2" id="KW-0808">Transferase</keyword>
<feature type="domain" description="Carbohydrate kinase PfkB" evidence="4">
    <location>
        <begin position="1"/>
        <end position="334"/>
    </location>
</feature>
<evidence type="ECO:0000256" key="1">
    <source>
        <dbReference type="ARBA" id="ARBA00010688"/>
    </source>
</evidence>
<dbReference type="AlphaFoldDB" id="A0A842HCZ6"/>
<comment type="caution">
    <text evidence="5">The sequence shown here is derived from an EMBL/GenBank/DDBJ whole genome shotgun (WGS) entry which is preliminary data.</text>
</comment>
<dbReference type="RefSeq" id="WP_185675051.1">
    <property type="nucleotide sequence ID" value="NZ_JACHVB010000020.1"/>
</dbReference>
<protein>
    <submittedName>
        <fullName evidence="5">Sugar kinase</fullName>
    </submittedName>
</protein>
<dbReference type="EMBL" id="JACHVB010000020">
    <property type="protein sequence ID" value="MBC2594069.1"/>
    <property type="molecule type" value="Genomic_DNA"/>
</dbReference>
<evidence type="ECO:0000256" key="3">
    <source>
        <dbReference type="ARBA" id="ARBA00022777"/>
    </source>
</evidence>
<dbReference type="PANTHER" id="PTHR43320">
    <property type="entry name" value="SUGAR KINASE"/>
    <property type="match status" value="1"/>
</dbReference>
<dbReference type="InterPro" id="IPR029056">
    <property type="entry name" value="Ribokinase-like"/>
</dbReference>
<evidence type="ECO:0000256" key="2">
    <source>
        <dbReference type="ARBA" id="ARBA00022679"/>
    </source>
</evidence>
<dbReference type="Proteomes" id="UP000546464">
    <property type="component" value="Unassembled WGS sequence"/>
</dbReference>
<proteinExistence type="inferred from homology"/>
<organism evidence="5 6">
    <name type="scientific">Ruficoccus amylovorans</name>
    <dbReference type="NCBI Taxonomy" id="1804625"/>
    <lineage>
        <taxon>Bacteria</taxon>
        <taxon>Pseudomonadati</taxon>
        <taxon>Verrucomicrobiota</taxon>
        <taxon>Opitutia</taxon>
        <taxon>Puniceicoccales</taxon>
        <taxon>Cerasicoccaceae</taxon>
        <taxon>Ruficoccus</taxon>
    </lineage>
</organism>
<dbReference type="Pfam" id="PF00294">
    <property type="entry name" value="PfkB"/>
    <property type="match status" value="1"/>
</dbReference>
<comment type="similarity">
    <text evidence="1">Belongs to the carbohydrate kinase PfkB family.</text>
</comment>
<dbReference type="InterPro" id="IPR052700">
    <property type="entry name" value="Carb_kinase_PfkB-like"/>
</dbReference>
<dbReference type="SUPFAM" id="SSF53613">
    <property type="entry name" value="Ribokinase-like"/>
    <property type="match status" value="1"/>
</dbReference>